<protein>
    <submittedName>
        <fullName evidence="1">Uncharacterized protein</fullName>
    </submittedName>
</protein>
<evidence type="ECO:0000313" key="2">
    <source>
        <dbReference type="Proteomes" id="UP000289738"/>
    </source>
</evidence>
<proteinExistence type="predicted"/>
<dbReference type="EMBL" id="SDMP01000006">
    <property type="protein sequence ID" value="RYR51744.1"/>
    <property type="molecule type" value="Genomic_DNA"/>
</dbReference>
<dbReference type="Pfam" id="PF03311">
    <property type="entry name" value="Cornichon"/>
    <property type="match status" value="1"/>
</dbReference>
<dbReference type="STRING" id="3818.A0A445CLE5"/>
<accession>A0A445CLE5</accession>
<dbReference type="AlphaFoldDB" id="A0A445CLE5"/>
<keyword evidence="2" id="KW-1185">Reference proteome</keyword>
<dbReference type="GO" id="GO:0016192">
    <property type="term" value="P:vesicle-mediated transport"/>
    <property type="evidence" value="ECO:0007669"/>
    <property type="project" value="InterPro"/>
</dbReference>
<sequence>MGWDLGIALLAASLFPSQHCLFCLFFLPDDYMNPFDASSRVNYFVIPEFIGQGLLCALCLLTALTAEGLWNEKGKCCGIIAEKLIIDRFEEEARRRQSSILPESERPAVYSRVTSCALDHDAECVTEILVRGICRKPNLQQIYVDLLLSEYNPFKIVKDGKLVTYPWDMPPPYPTNSAILSSSASVYVPSKFGLLAENLVQSWTPQYLEWRMKTCHVETGPSNVTEQFVLGYCKSHSLLQEVCQPPCLDLLSEASPVKIKDGNLVASASLEAALNLALENMSLQETPQ</sequence>
<dbReference type="InterPro" id="IPR003377">
    <property type="entry name" value="Cornichon"/>
</dbReference>
<organism evidence="1 2">
    <name type="scientific">Arachis hypogaea</name>
    <name type="common">Peanut</name>
    <dbReference type="NCBI Taxonomy" id="3818"/>
    <lineage>
        <taxon>Eukaryota</taxon>
        <taxon>Viridiplantae</taxon>
        <taxon>Streptophyta</taxon>
        <taxon>Embryophyta</taxon>
        <taxon>Tracheophyta</taxon>
        <taxon>Spermatophyta</taxon>
        <taxon>Magnoliopsida</taxon>
        <taxon>eudicotyledons</taxon>
        <taxon>Gunneridae</taxon>
        <taxon>Pentapetalae</taxon>
        <taxon>rosids</taxon>
        <taxon>fabids</taxon>
        <taxon>Fabales</taxon>
        <taxon>Fabaceae</taxon>
        <taxon>Papilionoideae</taxon>
        <taxon>50 kb inversion clade</taxon>
        <taxon>dalbergioids sensu lato</taxon>
        <taxon>Dalbergieae</taxon>
        <taxon>Pterocarpus clade</taxon>
        <taxon>Arachis</taxon>
    </lineage>
</organism>
<dbReference type="Proteomes" id="UP000289738">
    <property type="component" value="Chromosome A06"/>
</dbReference>
<name>A0A445CLE5_ARAHY</name>
<comment type="caution">
    <text evidence="1">The sequence shown here is derived from an EMBL/GenBank/DDBJ whole genome shotgun (WGS) entry which is preliminary data.</text>
</comment>
<gene>
    <name evidence="1" type="ORF">Ahy_A06g026724</name>
</gene>
<evidence type="ECO:0000313" key="1">
    <source>
        <dbReference type="EMBL" id="RYR51744.1"/>
    </source>
</evidence>
<reference evidence="1 2" key="1">
    <citation type="submission" date="2019-01" db="EMBL/GenBank/DDBJ databases">
        <title>Sequencing of cultivated peanut Arachis hypogaea provides insights into genome evolution and oil improvement.</title>
        <authorList>
            <person name="Chen X."/>
        </authorList>
    </citation>
    <scope>NUCLEOTIDE SEQUENCE [LARGE SCALE GENOMIC DNA]</scope>
    <source>
        <strain evidence="2">cv. Fuhuasheng</strain>
        <tissue evidence="1">Leaves</tissue>
    </source>
</reference>